<reference evidence="3" key="2">
    <citation type="submission" date="2015-01" db="EMBL/GenBank/DDBJ databases">
        <title>Evolutionary Origins and Diversification of the Mycorrhizal Mutualists.</title>
        <authorList>
            <consortium name="DOE Joint Genome Institute"/>
            <consortium name="Mycorrhizal Genomics Consortium"/>
            <person name="Kohler A."/>
            <person name="Kuo A."/>
            <person name="Nagy L.G."/>
            <person name="Floudas D."/>
            <person name="Copeland A."/>
            <person name="Barry K.W."/>
            <person name="Cichocki N."/>
            <person name="Veneault-Fourrey C."/>
            <person name="LaButti K."/>
            <person name="Lindquist E.A."/>
            <person name="Lipzen A."/>
            <person name="Lundell T."/>
            <person name="Morin E."/>
            <person name="Murat C."/>
            <person name="Riley R."/>
            <person name="Ohm R."/>
            <person name="Sun H."/>
            <person name="Tunlid A."/>
            <person name="Henrissat B."/>
            <person name="Grigoriev I.V."/>
            <person name="Hibbett D.S."/>
            <person name="Martin F."/>
        </authorList>
    </citation>
    <scope>NUCLEOTIDE SEQUENCE [LARGE SCALE GENOMIC DNA]</scope>
    <source>
        <strain evidence="3">ATCC 200175</strain>
    </source>
</reference>
<dbReference type="EMBL" id="KN819609">
    <property type="protein sequence ID" value="KIJ08498.1"/>
    <property type="molecule type" value="Genomic_DNA"/>
</dbReference>
<dbReference type="AlphaFoldDB" id="A0A0C9TBQ1"/>
<name>A0A0C9TBQ1_PAXIN</name>
<protein>
    <recommendedName>
        <fullName evidence="4">Zn(2)-C6 fungal-type domain-containing protein</fullName>
    </recommendedName>
</protein>
<dbReference type="HOGENOM" id="CLU_057897_0_0_1"/>
<sequence>MSVGGLPAQKHFVPLSSFLQLPIQTDPHQMLSSILKPAVPIDPIEAEKMAARKAFKAAVANVHGLAMSRDGDAQEEVRIAWAHEWEKVAPTLLAAHKRATATGIPMVVPHAIMAVIDEADEIYTKIADSATAALTDPRPRVRVGSPMVEDPVLEPLRASSPAPSISSRATGQSKMEVVIDKGKGKKRSRQDLTQEESAAEAMITHATRCQMCVTTSTACIGPQGKSCLKCTQRKTACMYAQRGKAGGGSASAAPPARPTAVKAGPSTRARAVSASEEEEEEIVVTRALPKTGKGKRKSRAITLNEQEADEVMKVVMGFEVRVRETQARLVELESDVLSLRGLLEGHRGQ</sequence>
<evidence type="ECO:0000313" key="3">
    <source>
        <dbReference type="Proteomes" id="UP000053647"/>
    </source>
</evidence>
<feature type="compositionally biased region" description="Low complexity" evidence="1">
    <location>
        <begin position="157"/>
        <end position="169"/>
    </location>
</feature>
<dbReference type="OrthoDB" id="3207480at2759"/>
<evidence type="ECO:0008006" key="4">
    <source>
        <dbReference type="Google" id="ProtNLM"/>
    </source>
</evidence>
<dbReference type="Proteomes" id="UP000053647">
    <property type="component" value="Unassembled WGS sequence"/>
</dbReference>
<gene>
    <name evidence="2" type="ORF">PAXINDRAFT_18373</name>
</gene>
<evidence type="ECO:0000313" key="2">
    <source>
        <dbReference type="EMBL" id="KIJ08498.1"/>
    </source>
</evidence>
<evidence type="ECO:0000256" key="1">
    <source>
        <dbReference type="SAM" id="MobiDB-lite"/>
    </source>
</evidence>
<reference evidence="2 3" key="1">
    <citation type="submission" date="2014-06" db="EMBL/GenBank/DDBJ databases">
        <authorList>
            <consortium name="DOE Joint Genome Institute"/>
            <person name="Kuo A."/>
            <person name="Kohler A."/>
            <person name="Nagy L.G."/>
            <person name="Floudas D."/>
            <person name="Copeland A."/>
            <person name="Barry K.W."/>
            <person name="Cichocki N."/>
            <person name="Veneault-Fourrey C."/>
            <person name="LaButti K."/>
            <person name="Lindquist E.A."/>
            <person name="Lipzen A."/>
            <person name="Lundell T."/>
            <person name="Morin E."/>
            <person name="Murat C."/>
            <person name="Sun H."/>
            <person name="Tunlid A."/>
            <person name="Henrissat B."/>
            <person name="Grigoriev I.V."/>
            <person name="Hibbett D.S."/>
            <person name="Martin F."/>
            <person name="Nordberg H.P."/>
            <person name="Cantor M.N."/>
            <person name="Hua S.X."/>
        </authorList>
    </citation>
    <scope>NUCLEOTIDE SEQUENCE [LARGE SCALE GENOMIC DNA]</scope>
    <source>
        <strain evidence="2 3">ATCC 200175</strain>
    </source>
</reference>
<organism evidence="2 3">
    <name type="scientific">Paxillus involutus ATCC 200175</name>
    <dbReference type="NCBI Taxonomy" id="664439"/>
    <lineage>
        <taxon>Eukaryota</taxon>
        <taxon>Fungi</taxon>
        <taxon>Dikarya</taxon>
        <taxon>Basidiomycota</taxon>
        <taxon>Agaricomycotina</taxon>
        <taxon>Agaricomycetes</taxon>
        <taxon>Agaricomycetidae</taxon>
        <taxon>Boletales</taxon>
        <taxon>Paxilineae</taxon>
        <taxon>Paxillaceae</taxon>
        <taxon>Paxillus</taxon>
    </lineage>
</organism>
<keyword evidence="3" id="KW-1185">Reference proteome</keyword>
<proteinExistence type="predicted"/>
<accession>A0A0C9TBQ1</accession>
<feature type="region of interest" description="Disordered" evidence="1">
    <location>
        <begin position="156"/>
        <end position="196"/>
    </location>
</feature>
<feature type="region of interest" description="Disordered" evidence="1">
    <location>
        <begin position="245"/>
        <end position="266"/>
    </location>
</feature>